<dbReference type="GO" id="GO:0004519">
    <property type="term" value="F:endonuclease activity"/>
    <property type="evidence" value="ECO:0007669"/>
    <property type="project" value="UniProtKB-KW"/>
</dbReference>
<dbReference type="Pfam" id="PF07728">
    <property type="entry name" value="AAA_5"/>
    <property type="match status" value="1"/>
</dbReference>
<dbReference type="AlphaFoldDB" id="A0A2H9YP58"/>
<sequence length="555" mass="63023">MSNFILEDLNQLTTDCRETYKNLPNKTDIFLSQDLINKLKPLLDQELKADTKISDYSVEYTNKQDQFAIFPSKWLWVALAFYPLAEAFNAYSEVLAELKKIPEFKDSEFLKQYPMKSEPTVKSPEQTKFETEALSILQAKNPTNANSNFLNFKQFIYDRAWWNLGNVSTKLDKASGKTFERGNTDLFKSTLLTATQFIVSTSDKLSEVIYAVTLDKSLIADLNAIKSSINMGAGSSSSVSSTLKVLSESGTAHTTPGENIIFFGAPGTGKSNEINNLVDEKNSIRTVFHAETYFSDFVGCLKPTMGLTGVEYKFQIGPFTEILIKALNDPAHHYYLVIEEINRAKSAAVFGEIFQLLDRKNGVSKYSIKINDQDLIKILTENLTNPLIDNQIRIPSNLSIYATMNTSDQAVEPMDSAFKRRWKYIYKPIDFESFDEDGNPSHAQGSFELQRATDAICIAWKDFALKVNNILSNLDIPEDRHLGPWFVSTEEIDTIPKANETLKNKILMYLWDDVLRHHEKTDFFIEEIKTFGQLNYKVANDKVVFNDEFLKSCGK</sequence>
<evidence type="ECO:0000259" key="1">
    <source>
        <dbReference type="Pfam" id="PF07728"/>
    </source>
</evidence>
<proteinExistence type="predicted"/>
<dbReference type="SUPFAM" id="SSF52540">
    <property type="entry name" value="P-loop containing nucleoside triphosphate hydrolases"/>
    <property type="match status" value="1"/>
</dbReference>
<organism evidence="2 3">
    <name type="scientific">Acinetobacter pseudolwoffii</name>
    <dbReference type="NCBI Taxonomy" id="2053287"/>
    <lineage>
        <taxon>Bacteria</taxon>
        <taxon>Pseudomonadati</taxon>
        <taxon>Pseudomonadota</taxon>
        <taxon>Gammaproteobacteria</taxon>
        <taxon>Moraxellales</taxon>
        <taxon>Moraxellaceae</taxon>
        <taxon>Acinetobacter</taxon>
    </lineage>
</organism>
<dbReference type="Gene3D" id="3.40.50.300">
    <property type="entry name" value="P-loop containing nucleotide triphosphate hydrolases"/>
    <property type="match status" value="1"/>
</dbReference>
<evidence type="ECO:0000313" key="2">
    <source>
        <dbReference type="EMBL" id="PJO74438.1"/>
    </source>
</evidence>
<reference evidence="2 3" key="1">
    <citation type="submission" date="2017-11" db="EMBL/GenBank/DDBJ databases">
        <title>Revising the taxonomy of the Acinetobacter lwoffii group: the description of Acinetobacter pseudolwoffii sp. nov. and emended description of Acinetobacter lwoffii.</title>
        <authorList>
            <person name="Nemec A."/>
            <person name="Radolfova-Krizova L."/>
        </authorList>
    </citation>
    <scope>NUCLEOTIDE SEQUENCE [LARGE SCALE GENOMIC DNA]</scope>
    <source>
        <strain evidence="2 3">ANC 5044</strain>
    </source>
</reference>
<feature type="domain" description="ATPase dynein-related AAA" evidence="1">
    <location>
        <begin position="259"/>
        <end position="421"/>
    </location>
</feature>
<dbReference type="PANTHER" id="PTHR37291">
    <property type="entry name" value="5-METHYLCYTOSINE-SPECIFIC RESTRICTION ENZYME B"/>
    <property type="match status" value="1"/>
</dbReference>
<dbReference type="InterPro" id="IPR011704">
    <property type="entry name" value="ATPase_dyneun-rel_AAA"/>
</dbReference>
<dbReference type="PANTHER" id="PTHR37291:SF1">
    <property type="entry name" value="TYPE IV METHYL-DIRECTED RESTRICTION ENZYME ECOKMCRB SUBUNIT"/>
    <property type="match status" value="1"/>
</dbReference>
<protein>
    <submittedName>
        <fullName evidence="2">Type II restriction endonuclease subunit R</fullName>
    </submittedName>
</protein>
<dbReference type="GO" id="GO:0005524">
    <property type="term" value="F:ATP binding"/>
    <property type="evidence" value="ECO:0007669"/>
    <property type="project" value="InterPro"/>
</dbReference>
<dbReference type="GO" id="GO:0016887">
    <property type="term" value="F:ATP hydrolysis activity"/>
    <property type="evidence" value="ECO:0007669"/>
    <property type="project" value="InterPro"/>
</dbReference>
<comment type="caution">
    <text evidence="2">The sequence shown here is derived from an EMBL/GenBank/DDBJ whole genome shotgun (WGS) entry which is preliminary data.</text>
</comment>
<dbReference type="Proteomes" id="UP000243446">
    <property type="component" value="Unassembled WGS sequence"/>
</dbReference>
<dbReference type="GeneID" id="97177937"/>
<keyword evidence="2" id="KW-0255">Endonuclease</keyword>
<dbReference type="EMBL" id="PHRG01000011">
    <property type="protein sequence ID" value="PJO74438.1"/>
    <property type="molecule type" value="Genomic_DNA"/>
</dbReference>
<accession>A0A2H9YP58</accession>
<name>A0A2H9YP58_9GAMM</name>
<dbReference type="RefSeq" id="WP_100535540.1">
    <property type="nucleotide sequence ID" value="NZ_JBHRWM010000021.1"/>
</dbReference>
<dbReference type="InterPro" id="IPR027417">
    <property type="entry name" value="P-loop_NTPase"/>
</dbReference>
<keyword evidence="2" id="KW-0540">Nuclease</keyword>
<dbReference type="InterPro" id="IPR052934">
    <property type="entry name" value="Methyl-DNA_Rec/Restrict_Enz"/>
</dbReference>
<gene>
    <name evidence="2" type="ORF">CWI32_13570</name>
</gene>
<evidence type="ECO:0000313" key="3">
    <source>
        <dbReference type="Proteomes" id="UP000243446"/>
    </source>
</evidence>
<keyword evidence="2" id="KW-0378">Hydrolase</keyword>